<accession>A0A084FX00</accession>
<comment type="caution">
    <text evidence="2">The sequence shown here is derived from an EMBL/GenBank/DDBJ whole genome shotgun (WGS) entry which is preliminary data.</text>
</comment>
<name>A0A084FX00_PSEDA</name>
<protein>
    <submittedName>
        <fullName evidence="2">Short chain dehydrogenase</fullName>
    </submittedName>
</protein>
<keyword evidence="1" id="KW-0560">Oxidoreductase</keyword>
<reference evidence="2 3" key="1">
    <citation type="journal article" date="2014" name="Genome Announc.">
        <title>Draft genome sequence of the pathogenic fungus Scedosporium apiospermum.</title>
        <authorList>
            <person name="Vandeputte P."/>
            <person name="Ghamrawi S."/>
            <person name="Rechenmann M."/>
            <person name="Iltis A."/>
            <person name="Giraud S."/>
            <person name="Fleury M."/>
            <person name="Thornton C."/>
            <person name="Delhaes L."/>
            <person name="Meyer W."/>
            <person name="Papon N."/>
            <person name="Bouchara J.P."/>
        </authorList>
    </citation>
    <scope>NUCLEOTIDE SEQUENCE [LARGE SCALE GENOMIC DNA]</scope>
    <source>
        <strain evidence="2 3">IHEM 14462</strain>
    </source>
</reference>
<dbReference type="OrthoDB" id="542013at2759"/>
<dbReference type="GeneID" id="27728604"/>
<evidence type="ECO:0000313" key="2">
    <source>
        <dbReference type="EMBL" id="KEZ39612.1"/>
    </source>
</evidence>
<sequence length="328" mass="35700">MSFLLASYRWIQSQRQELPYPTQDLTGKTIIVTGANSGLGREAARHFARLNARVILACRNRSKGEAALADIRGSLTGTGTPLLEVWDLDLESHQSAEEFLARAERELDRVDVLVNNASVAMGKWEVVEGREATVTVNVVSTFLLTVGLLGLLGKTAARFNADTRVVVVSSEGAAAAKFKERNEANIFNALQNEAYFQDRYFTSKLLQLICARKLASTLPPERGIIVTSLSPGLCNTDLFRNAPWFARWILGAMLSLVGRSAEMGSRTLVSGALAGSEMHGEYMRHCGRAEYPGVVEGEEGEALMGRVWGELLGVLEEVRPGVTKGLTG</sequence>
<dbReference type="OMA" id="PQEEDCT"/>
<dbReference type="EMBL" id="JOWA01000143">
    <property type="protein sequence ID" value="KEZ39612.1"/>
    <property type="molecule type" value="Genomic_DNA"/>
</dbReference>
<evidence type="ECO:0000256" key="1">
    <source>
        <dbReference type="ARBA" id="ARBA00023002"/>
    </source>
</evidence>
<dbReference type="VEuPathDB" id="FungiDB:SAPIO_CDS9532"/>
<dbReference type="InterPro" id="IPR002347">
    <property type="entry name" value="SDR_fam"/>
</dbReference>
<dbReference type="Pfam" id="PF00106">
    <property type="entry name" value="adh_short"/>
    <property type="match status" value="1"/>
</dbReference>
<evidence type="ECO:0000313" key="3">
    <source>
        <dbReference type="Proteomes" id="UP000028545"/>
    </source>
</evidence>
<dbReference type="KEGG" id="sapo:SAPIO_CDS9532"/>
<dbReference type="SUPFAM" id="SSF51735">
    <property type="entry name" value="NAD(P)-binding Rossmann-fold domains"/>
    <property type="match status" value="1"/>
</dbReference>
<dbReference type="PANTHER" id="PTHR43157:SF31">
    <property type="entry name" value="PHOSPHATIDYLINOSITOL-GLYCAN BIOSYNTHESIS CLASS F PROTEIN"/>
    <property type="match status" value="1"/>
</dbReference>
<dbReference type="HOGENOM" id="CLU_010194_44_4_1"/>
<gene>
    <name evidence="2" type="ORF">SAPIO_CDS9532</name>
</gene>
<dbReference type="GO" id="GO:0016491">
    <property type="term" value="F:oxidoreductase activity"/>
    <property type="evidence" value="ECO:0007669"/>
    <property type="project" value="UniProtKB-KW"/>
</dbReference>
<dbReference type="Proteomes" id="UP000028545">
    <property type="component" value="Unassembled WGS sequence"/>
</dbReference>
<dbReference type="AlphaFoldDB" id="A0A084FX00"/>
<dbReference type="InterPro" id="IPR036291">
    <property type="entry name" value="NAD(P)-bd_dom_sf"/>
</dbReference>
<organism evidence="2 3">
    <name type="scientific">Pseudallescheria apiosperma</name>
    <name type="common">Scedosporium apiospermum</name>
    <dbReference type="NCBI Taxonomy" id="563466"/>
    <lineage>
        <taxon>Eukaryota</taxon>
        <taxon>Fungi</taxon>
        <taxon>Dikarya</taxon>
        <taxon>Ascomycota</taxon>
        <taxon>Pezizomycotina</taxon>
        <taxon>Sordariomycetes</taxon>
        <taxon>Hypocreomycetidae</taxon>
        <taxon>Microascales</taxon>
        <taxon>Microascaceae</taxon>
        <taxon>Scedosporium</taxon>
    </lineage>
</organism>
<proteinExistence type="predicted"/>
<dbReference type="Gene3D" id="3.40.50.720">
    <property type="entry name" value="NAD(P)-binding Rossmann-like Domain"/>
    <property type="match status" value="1"/>
</dbReference>
<dbReference type="PANTHER" id="PTHR43157">
    <property type="entry name" value="PHOSPHATIDYLINOSITOL-GLYCAN BIOSYNTHESIS CLASS F PROTEIN-RELATED"/>
    <property type="match status" value="1"/>
</dbReference>
<dbReference type="PRINTS" id="PR00081">
    <property type="entry name" value="GDHRDH"/>
</dbReference>
<dbReference type="RefSeq" id="XP_016639411.1">
    <property type="nucleotide sequence ID" value="XM_016790901.1"/>
</dbReference>
<keyword evidence="3" id="KW-1185">Reference proteome</keyword>